<reference evidence="1" key="1">
    <citation type="submission" date="2020-07" db="EMBL/GenBank/DDBJ databases">
        <title>The High-quality genome of the commercially important snow crab, Chionoecetes opilio.</title>
        <authorList>
            <person name="Jeong J.-H."/>
            <person name="Ryu S."/>
        </authorList>
    </citation>
    <scope>NUCLEOTIDE SEQUENCE</scope>
    <source>
        <strain evidence="1">MADBK_172401_WGS</strain>
        <tissue evidence="1">Digestive gland</tissue>
    </source>
</reference>
<comment type="caution">
    <text evidence="1">The sequence shown here is derived from an EMBL/GenBank/DDBJ whole genome shotgun (WGS) entry which is preliminary data.</text>
</comment>
<sequence length="88" mass="10566">MKLVELTWTSLSSQPSTTRQNRMLTRYQNQPRVHGSIYEDPPKYAALHWDGKMLRDSWEVILGPHQRLWLCLSQDHLHILKASYWEYQ</sequence>
<evidence type="ECO:0000313" key="1">
    <source>
        <dbReference type="EMBL" id="KAG0717530.1"/>
    </source>
</evidence>
<dbReference type="EMBL" id="JACEEZ010017429">
    <property type="protein sequence ID" value="KAG0717530.1"/>
    <property type="molecule type" value="Genomic_DNA"/>
</dbReference>
<dbReference type="Proteomes" id="UP000770661">
    <property type="component" value="Unassembled WGS sequence"/>
</dbReference>
<dbReference type="OrthoDB" id="27095at2759"/>
<dbReference type="AlphaFoldDB" id="A0A8J4Y9X4"/>
<organism evidence="1 2">
    <name type="scientific">Chionoecetes opilio</name>
    <name type="common">Atlantic snow crab</name>
    <name type="synonym">Cancer opilio</name>
    <dbReference type="NCBI Taxonomy" id="41210"/>
    <lineage>
        <taxon>Eukaryota</taxon>
        <taxon>Metazoa</taxon>
        <taxon>Ecdysozoa</taxon>
        <taxon>Arthropoda</taxon>
        <taxon>Crustacea</taxon>
        <taxon>Multicrustacea</taxon>
        <taxon>Malacostraca</taxon>
        <taxon>Eumalacostraca</taxon>
        <taxon>Eucarida</taxon>
        <taxon>Decapoda</taxon>
        <taxon>Pleocyemata</taxon>
        <taxon>Brachyura</taxon>
        <taxon>Eubrachyura</taxon>
        <taxon>Majoidea</taxon>
        <taxon>Majidae</taxon>
        <taxon>Chionoecetes</taxon>
    </lineage>
</organism>
<gene>
    <name evidence="1" type="ORF">GWK47_054235</name>
</gene>
<evidence type="ECO:0000313" key="2">
    <source>
        <dbReference type="Proteomes" id="UP000770661"/>
    </source>
</evidence>
<accession>A0A8J4Y9X4</accession>
<name>A0A8J4Y9X4_CHIOP</name>
<protein>
    <submittedName>
        <fullName evidence="1">Uncharacterized protein</fullName>
    </submittedName>
</protein>
<keyword evidence="2" id="KW-1185">Reference proteome</keyword>
<proteinExistence type="predicted"/>